<dbReference type="Proteomes" id="UP001066276">
    <property type="component" value="Chromosome 9"/>
</dbReference>
<proteinExistence type="predicted"/>
<dbReference type="EMBL" id="JANPWB010000013">
    <property type="protein sequence ID" value="KAJ1105504.1"/>
    <property type="molecule type" value="Genomic_DNA"/>
</dbReference>
<evidence type="ECO:0000313" key="1">
    <source>
        <dbReference type="EMBL" id="KAJ1105504.1"/>
    </source>
</evidence>
<accession>A0AAV7MR03</accession>
<protein>
    <submittedName>
        <fullName evidence="1">Uncharacterized protein</fullName>
    </submittedName>
</protein>
<comment type="caution">
    <text evidence="1">The sequence shown here is derived from an EMBL/GenBank/DDBJ whole genome shotgun (WGS) entry which is preliminary data.</text>
</comment>
<sequence>MEAQQHYARVWADNVTIQQSLAKVFSKVSALAIEKGELQQRVACEEEVGMAVVKSVENHDCCLNLIQIKPEDLENLQRRYHLQVFGIPEGIEGTDPDNSLCSCLARRSLTVWTETWTHKFIGLTDFH</sequence>
<reference evidence="1" key="1">
    <citation type="journal article" date="2022" name="bioRxiv">
        <title>Sequencing and chromosome-scale assembly of the giantPleurodeles waltlgenome.</title>
        <authorList>
            <person name="Brown T."/>
            <person name="Elewa A."/>
            <person name="Iarovenko S."/>
            <person name="Subramanian E."/>
            <person name="Araus A.J."/>
            <person name="Petzold A."/>
            <person name="Susuki M."/>
            <person name="Suzuki K.-i.T."/>
            <person name="Hayashi T."/>
            <person name="Toyoda A."/>
            <person name="Oliveira C."/>
            <person name="Osipova E."/>
            <person name="Leigh N.D."/>
            <person name="Simon A."/>
            <person name="Yun M.H."/>
        </authorList>
    </citation>
    <scope>NUCLEOTIDE SEQUENCE</scope>
    <source>
        <strain evidence="1">20211129_DDA</strain>
        <tissue evidence="1">Liver</tissue>
    </source>
</reference>
<keyword evidence="2" id="KW-1185">Reference proteome</keyword>
<evidence type="ECO:0000313" key="2">
    <source>
        <dbReference type="Proteomes" id="UP001066276"/>
    </source>
</evidence>
<name>A0AAV7MR03_PLEWA</name>
<organism evidence="1 2">
    <name type="scientific">Pleurodeles waltl</name>
    <name type="common">Iberian ribbed newt</name>
    <dbReference type="NCBI Taxonomy" id="8319"/>
    <lineage>
        <taxon>Eukaryota</taxon>
        <taxon>Metazoa</taxon>
        <taxon>Chordata</taxon>
        <taxon>Craniata</taxon>
        <taxon>Vertebrata</taxon>
        <taxon>Euteleostomi</taxon>
        <taxon>Amphibia</taxon>
        <taxon>Batrachia</taxon>
        <taxon>Caudata</taxon>
        <taxon>Salamandroidea</taxon>
        <taxon>Salamandridae</taxon>
        <taxon>Pleurodelinae</taxon>
        <taxon>Pleurodeles</taxon>
    </lineage>
</organism>
<dbReference type="AlphaFoldDB" id="A0AAV7MR03"/>
<gene>
    <name evidence="1" type="ORF">NDU88_002910</name>
</gene>